<dbReference type="AlphaFoldDB" id="A0AAV5B415"/>
<keyword evidence="2" id="KW-0812">Transmembrane</keyword>
<comment type="caution">
    <text evidence="3">The sequence shown here is derived from an EMBL/GenBank/DDBJ whole genome shotgun (WGS) entry which is preliminary data.</text>
</comment>
<organism evidence="3 4">
    <name type="scientific">Granulimonas faecalis</name>
    <dbReference type="NCBI Taxonomy" id="2894155"/>
    <lineage>
        <taxon>Bacteria</taxon>
        <taxon>Bacillati</taxon>
        <taxon>Actinomycetota</taxon>
        <taxon>Coriobacteriia</taxon>
        <taxon>Coriobacteriales</taxon>
        <taxon>Kribbibacteriaceae</taxon>
        <taxon>Granulimonas</taxon>
    </lineage>
</organism>
<keyword evidence="4" id="KW-1185">Reference proteome</keyword>
<dbReference type="EMBL" id="BQKC01000001">
    <property type="protein sequence ID" value="GJM55540.1"/>
    <property type="molecule type" value="Genomic_DNA"/>
</dbReference>
<gene>
    <name evidence="3" type="ORF">ATOP_11950</name>
</gene>
<keyword evidence="2" id="KW-1133">Transmembrane helix</keyword>
<dbReference type="Proteomes" id="UP001055025">
    <property type="component" value="Unassembled WGS sequence"/>
</dbReference>
<feature type="transmembrane region" description="Helical" evidence="2">
    <location>
        <begin position="125"/>
        <end position="150"/>
    </location>
</feature>
<sequence length="239" mass="26637">MTVIARALIVLVTLYACGRIMYQGDDPKVRWRIFHVVLEFCVVMVGNALVMAALLVGAAALLRVPGPTAALMGLLVTDDGRFSAGTLMTAIFLLVFATAIVQYEVRRLLRGRFGWVSMGGDEYQIFEYIIQWLTIFCVVYQCFFEGFASVARLGHPEGLGQFFSIALTPANINLVLQPLLISSWVTVVLERFARRNAPKRGSARIKGRSPQKRRPGPHRGSRGRRGRADRGAARRRGRR</sequence>
<evidence type="ECO:0000256" key="1">
    <source>
        <dbReference type="SAM" id="MobiDB-lite"/>
    </source>
</evidence>
<dbReference type="PROSITE" id="PS51257">
    <property type="entry name" value="PROKAR_LIPOPROTEIN"/>
    <property type="match status" value="1"/>
</dbReference>
<accession>A0AAV5B415</accession>
<name>A0AAV5B415_9ACTN</name>
<evidence type="ECO:0000313" key="3">
    <source>
        <dbReference type="EMBL" id="GJM55540.1"/>
    </source>
</evidence>
<dbReference type="RefSeq" id="WP_135977187.1">
    <property type="nucleotide sequence ID" value="NZ_BQKC01000001.1"/>
</dbReference>
<proteinExistence type="predicted"/>
<keyword evidence="2" id="KW-0472">Membrane</keyword>
<feature type="region of interest" description="Disordered" evidence="1">
    <location>
        <begin position="199"/>
        <end position="239"/>
    </location>
</feature>
<evidence type="ECO:0000313" key="4">
    <source>
        <dbReference type="Proteomes" id="UP001055025"/>
    </source>
</evidence>
<evidence type="ECO:0000256" key="2">
    <source>
        <dbReference type="SAM" id="Phobius"/>
    </source>
</evidence>
<protein>
    <submittedName>
        <fullName evidence="3">Uncharacterized protein</fullName>
    </submittedName>
</protein>
<feature type="transmembrane region" description="Helical" evidence="2">
    <location>
        <begin position="34"/>
        <end position="62"/>
    </location>
</feature>
<reference evidence="3" key="1">
    <citation type="journal article" date="2022" name="Int. J. Syst. Evol. Microbiol.">
        <title>Granulimonas faecalis gen. nov., sp. nov., and Leptogranulimonas caecicola gen. nov., sp. nov., novel lactate-producing Atopobiaceae bacteria isolated from mouse intestines, and an emended description of the family Atopobiaceae.</title>
        <authorList>
            <person name="Morinaga K."/>
            <person name="Kusada H."/>
            <person name="Sakamoto S."/>
            <person name="Murakami T."/>
            <person name="Toyoda A."/>
            <person name="Mori H."/>
            <person name="Meng X.Y."/>
            <person name="Takashino M."/>
            <person name="Murotomi K."/>
            <person name="Tamaki H."/>
        </authorList>
    </citation>
    <scope>NUCLEOTIDE SEQUENCE</scope>
    <source>
        <strain evidence="3">OPF53</strain>
    </source>
</reference>
<feature type="compositionally biased region" description="Basic residues" evidence="1">
    <location>
        <begin position="199"/>
        <end position="225"/>
    </location>
</feature>
<feature type="transmembrane region" description="Helical" evidence="2">
    <location>
        <begin position="82"/>
        <end position="105"/>
    </location>
</feature>
<feature type="transmembrane region" description="Helical" evidence="2">
    <location>
        <begin position="170"/>
        <end position="189"/>
    </location>
</feature>